<comment type="caution">
    <text evidence="1">The sequence shown here is derived from an EMBL/GenBank/DDBJ whole genome shotgun (WGS) entry which is preliminary data.</text>
</comment>
<keyword evidence="2" id="KW-1185">Reference proteome</keyword>
<name>A0A6G4U900_9ACTN</name>
<proteinExistence type="predicted"/>
<sequence>AAPAPGADPRAVCFLAYARLNYGNPATGSALATRALAEARANDDRWCAAAALTVLASAALFRGEIDEVERYATQSAALFDELREGWGRLEAAEHLAHHAEITGDYERARRLHSEGARRAEELGLWTHVSYRLTGQGRIALLTGDLPRSRELHERARDLAAKHLDPAGEEYATVGLAMVARRAGRPADAEALLAPWLEWNRRLRTPHGLALILAELGFAAEQRGALDQAAELHLEGLAAAHETADPRAIALALEGLAGVRATAGESAPAAQLLGTATALRAATGAPLPPAERGDVDRITALATQSLGPDTFAAEHRRGTAMRPDEHPGTATAIVTRP</sequence>
<dbReference type="AlphaFoldDB" id="A0A6G4U900"/>
<dbReference type="SUPFAM" id="SSF48452">
    <property type="entry name" value="TPR-like"/>
    <property type="match status" value="2"/>
</dbReference>
<dbReference type="InterPro" id="IPR011990">
    <property type="entry name" value="TPR-like_helical_dom_sf"/>
</dbReference>
<dbReference type="Gene3D" id="1.25.40.10">
    <property type="entry name" value="Tetratricopeptide repeat domain"/>
    <property type="match status" value="2"/>
</dbReference>
<organism evidence="1 2">
    <name type="scientific">Streptomyces coryli</name>
    <dbReference type="NCBI Taxonomy" id="1128680"/>
    <lineage>
        <taxon>Bacteria</taxon>
        <taxon>Bacillati</taxon>
        <taxon>Actinomycetota</taxon>
        <taxon>Actinomycetes</taxon>
        <taxon>Kitasatosporales</taxon>
        <taxon>Streptomycetaceae</taxon>
        <taxon>Streptomyces</taxon>
    </lineage>
</organism>
<dbReference type="Proteomes" id="UP000481583">
    <property type="component" value="Unassembled WGS sequence"/>
</dbReference>
<gene>
    <name evidence="1" type="ORF">G5C51_31865</name>
</gene>
<accession>A0A6G4U900</accession>
<dbReference type="EMBL" id="JAAKZV010000207">
    <property type="protein sequence ID" value="NGN68482.1"/>
    <property type="molecule type" value="Genomic_DNA"/>
</dbReference>
<feature type="non-terminal residue" evidence="1">
    <location>
        <position position="1"/>
    </location>
</feature>
<evidence type="ECO:0000313" key="2">
    <source>
        <dbReference type="Proteomes" id="UP000481583"/>
    </source>
</evidence>
<evidence type="ECO:0000313" key="1">
    <source>
        <dbReference type="EMBL" id="NGN68482.1"/>
    </source>
</evidence>
<reference evidence="1 2" key="1">
    <citation type="submission" date="2020-02" db="EMBL/GenBank/DDBJ databases">
        <title>Whole-genome analyses of novel actinobacteria.</title>
        <authorList>
            <person name="Sahin N."/>
        </authorList>
    </citation>
    <scope>NUCLEOTIDE SEQUENCE [LARGE SCALE GENOMIC DNA]</scope>
    <source>
        <strain evidence="1 2">A7024</strain>
    </source>
</reference>
<protein>
    <submittedName>
        <fullName evidence="1">AfsR/SARP family transcriptional regulator</fullName>
    </submittedName>
</protein>